<evidence type="ECO:0000313" key="3">
    <source>
        <dbReference type="Proteomes" id="UP000298381"/>
    </source>
</evidence>
<dbReference type="InterPro" id="IPR015130">
    <property type="entry name" value="Lys-AminoMut_A"/>
</dbReference>
<feature type="domain" description="D-Lysine 5,6-aminomutase alpha subunit" evidence="1">
    <location>
        <begin position="2"/>
        <end position="116"/>
    </location>
</feature>
<proteinExistence type="predicted"/>
<dbReference type="EMBL" id="SRIB01000014">
    <property type="protein sequence ID" value="TFZ39294.1"/>
    <property type="molecule type" value="Genomic_DNA"/>
</dbReference>
<sequence length="121" mass="13737">MRREDDFEERRKHLANLSESELEAYFWELAEKIVDPLVNLAYNNTTPSIERSVLLRMGFSSIEAKSIVENAIDRGLIGKGVGNIVYKYSKHKSLGIREAGLKLIDPNSWDEVKPLFNGGVK</sequence>
<dbReference type="GO" id="GO:0031419">
    <property type="term" value="F:cobalamin binding"/>
    <property type="evidence" value="ECO:0007669"/>
    <property type="project" value="InterPro"/>
</dbReference>
<dbReference type="Gene3D" id="1.10.8.1000">
    <property type="entry name" value="Ornithine 4,5 aminomutase S component, alpha subunit-like"/>
    <property type="match status" value="1"/>
</dbReference>
<dbReference type="InterPro" id="IPR016176">
    <property type="entry name" value="Cbl-dep_enz_cat"/>
</dbReference>
<evidence type="ECO:0000313" key="2">
    <source>
        <dbReference type="EMBL" id="TFZ39294.1"/>
    </source>
</evidence>
<dbReference type="SUPFAM" id="SSF51703">
    <property type="entry name" value="Cobalamin (vitamin B12)-dependent enzymes"/>
    <property type="match status" value="1"/>
</dbReference>
<protein>
    <submittedName>
        <fullName evidence="2">Ornithine aminomutase</fullName>
    </submittedName>
</protein>
<dbReference type="AlphaFoldDB" id="A0A4Z0D4J9"/>
<dbReference type="GO" id="GO:0003824">
    <property type="term" value="F:catalytic activity"/>
    <property type="evidence" value="ECO:0007669"/>
    <property type="project" value="InterPro"/>
</dbReference>
<dbReference type="Pfam" id="PF16552">
    <property type="entry name" value="OAM_alpha"/>
    <property type="match status" value="1"/>
</dbReference>
<dbReference type="Gene3D" id="6.10.250.2220">
    <property type="match status" value="1"/>
</dbReference>
<reference evidence="2 3" key="1">
    <citation type="submission" date="2019-03" db="EMBL/GenBank/DDBJ databases">
        <title>Draft genome sequence data and analysis of a Fermenting Bacterium, Soehngenia longevitae strain 1933PT, isolated from petroleum reservoir in Azerbaijan.</title>
        <authorList>
            <person name="Grouzdev D.S."/>
            <person name="Bidzhieva S.K."/>
            <person name="Sokolova D.S."/>
            <person name="Tourova T.P."/>
            <person name="Poltaraus A.B."/>
            <person name="Nazina T.N."/>
        </authorList>
    </citation>
    <scope>NUCLEOTIDE SEQUENCE [LARGE SCALE GENOMIC DNA]</scope>
    <source>
        <strain evidence="2 3">1933P</strain>
    </source>
</reference>
<name>A0A4Z0D4J9_9FIRM</name>
<dbReference type="OrthoDB" id="5147116at2"/>
<evidence type="ECO:0000259" key="1">
    <source>
        <dbReference type="Pfam" id="PF16552"/>
    </source>
</evidence>
<gene>
    <name evidence="2" type="ORF">E4100_08680</name>
</gene>
<dbReference type="Proteomes" id="UP000298381">
    <property type="component" value="Unassembled WGS sequence"/>
</dbReference>
<dbReference type="RefSeq" id="WP_135271657.1">
    <property type="nucleotide sequence ID" value="NZ_SRIB01000014.1"/>
</dbReference>
<accession>A0A4Z0D4J9</accession>
<keyword evidence="3" id="KW-1185">Reference proteome</keyword>
<comment type="caution">
    <text evidence="2">The sequence shown here is derived from an EMBL/GenBank/DDBJ whole genome shotgun (WGS) entry which is preliminary data.</text>
</comment>
<organism evidence="2 3">
    <name type="scientific">Soehngenia longivitae</name>
    <dbReference type="NCBI Taxonomy" id="2562294"/>
    <lineage>
        <taxon>Bacteria</taxon>
        <taxon>Bacillati</taxon>
        <taxon>Bacillota</taxon>
        <taxon>Tissierellia</taxon>
        <taxon>Tissierellales</taxon>
        <taxon>Tissierellaceae</taxon>
        <taxon>Soehngenia</taxon>
    </lineage>
</organism>